<organism evidence="1 2">
    <name type="scientific">Niastella vici</name>
    <dbReference type="NCBI Taxonomy" id="1703345"/>
    <lineage>
        <taxon>Bacteria</taxon>
        <taxon>Pseudomonadati</taxon>
        <taxon>Bacteroidota</taxon>
        <taxon>Chitinophagia</taxon>
        <taxon>Chitinophagales</taxon>
        <taxon>Chitinophagaceae</taxon>
        <taxon>Niastella</taxon>
    </lineage>
</organism>
<dbReference type="AlphaFoldDB" id="A0A1V9FW49"/>
<comment type="caution">
    <text evidence="1">The sequence shown here is derived from an EMBL/GenBank/DDBJ whole genome shotgun (WGS) entry which is preliminary data.</text>
</comment>
<dbReference type="RefSeq" id="WP_081149089.1">
    <property type="nucleotide sequence ID" value="NZ_LVYD01000050.1"/>
</dbReference>
<keyword evidence="2" id="KW-1185">Reference proteome</keyword>
<protein>
    <recommendedName>
        <fullName evidence="3">DNA alkylation repair protein</fullName>
    </recommendedName>
</protein>
<evidence type="ECO:0008006" key="3">
    <source>
        <dbReference type="Google" id="ProtNLM"/>
    </source>
</evidence>
<dbReference type="SUPFAM" id="SSF48371">
    <property type="entry name" value="ARM repeat"/>
    <property type="match status" value="1"/>
</dbReference>
<dbReference type="InterPro" id="IPR016024">
    <property type="entry name" value="ARM-type_fold"/>
</dbReference>
<reference evidence="1 2" key="1">
    <citation type="submission" date="2016-03" db="EMBL/GenBank/DDBJ databases">
        <title>Niastella vici sp. nov., isolated from farmland soil.</title>
        <authorList>
            <person name="Chen L."/>
            <person name="Wang D."/>
            <person name="Yang S."/>
            <person name="Wang G."/>
        </authorList>
    </citation>
    <scope>NUCLEOTIDE SEQUENCE [LARGE SCALE GENOMIC DNA]</scope>
    <source>
        <strain evidence="1 2">DJ57</strain>
    </source>
</reference>
<dbReference type="EMBL" id="LVYD01000050">
    <property type="protein sequence ID" value="OQP62589.1"/>
    <property type="molecule type" value="Genomic_DNA"/>
</dbReference>
<evidence type="ECO:0000313" key="1">
    <source>
        <dbReference type="EMBL" id="OQP62589.1"/>
    </source>
</evidence>
<name>A0A1V9FW49_9BACT</name>
<proteinExistence type="predicted"/>
<dbReference type="STRING" id="1703345.A3860_28270"/>
<dbReference type="OrthoDB" id="667893at2"/>
<sequence length="173" mass="20094">MDLLKAIEKEHSKTQCEKIVRYVGDDKERFGKLMQLFLKGEYRVTQRAGWPLSICVENHPELIGPYYKQILPLLKKPGVHNAVVRNIVRLLQYVDIPERYHGEVMNTCFEFVAGNEILPAIKAFSLTILENLCAQYPDIKPELKLIIEERWPYEGPAFRSRAKKILKKYPPAP</sequence>
<dbReference type="Proteomes" id="UP000192796">
    <property type="component" value="Unassembled WGS sequence"/>
</dbReference>
<gene>
    <name evidence="1" type="ORF">A3860_28270</name>
</gene>
<evidence type="ECO:0000313" key="2">
    <source>
        <dbReference type="Proteomes" id="UP000192796"/>
    </source>
</evidence>
<accession>A0A1V9FW49</accession>